<feature type="region of interest" description="Disordered" evidence="2">
    <location>
        <begin position="1406"/>
        <end position="1460"/>
    </location>
</feature>
<protein>
    <submittedName>
        <fullName evidence="6">Type IV secretion protein Rhs</fullName>
    </submittedName>
</protein>
<dbReference type="PANTHER" id="PTHR32305:SF15">
    <property type="entry name" value="PROTEIN RHSA-RELATED"/>
    <property type="match status" value="1"/>
</dbReference>
<feature type="region of interest" description="Disordered" evidence="2">
    <location>
        <begin position="1570"/>
        <end position="1599"/>
    </location>
</feature>
<sequence length="1599" mass="173894">MADALREFADDLEDDGQLANNHFERLLSSGEGESIKALNEHWAKVKGKHLKDIVSAARTIAKALDGAATAIEVMKGKALIELGVLAGQTGLAMALIPVTGGLSALLGTAAIAFTKKQLLKLLTDAAEEAVAHVVAAMTEPAVAALEGMAADLVVQLGSMAIGLQDGVDLDQTKQAGKDGFKDGVQSGKESLHLASAGGGSGGGGGSGLSDLFIDHDEHDRAHGKLTGVSTNIHGKTTSKLTKAKTAHGRTRGRDSIAQAIDPVADKAIGALVKATKQVGDHMGKTLPKAVKQISTDHKNNDDDLAARLAKARAKNGDGKDGGGGRGGADHRKPDNGTRGKPDPLHGAKDDARRNSIPEDKTRCENDPVDVVTGEMTLPQTDLTLPGALPLILRRTHLAAYRYGQWFGRSWASTLDERIELDPAGPGAVWAREDGSLLVYPRLPAPDGDPVLPLEGPRLALTYEGRYEDETTYAVTDPRSGLTRTFTGSPYRVSTAYWLTGIEDRNNNHISFSRTPDGAPTSVTHSGGYTVQLTTDADRLATLSVRAPEGPVTVLSYGYDEAGNLAAVTNSSGVPQRFTYDAAGRITSWTDRNDSTFRYVYDAAGRVVRTIGPDGFLSSTFDYDTAAGITRYTDSTGATKTFHWNDQLQVVAETDALGHTVRQLWDRYDRLLARTDPLGRTTTWTYDDRGDLVRIDHPDGTTATAAYNELHQLVAVTTPEGATSRQEYDDRGNPTLFTRPNGTTVRSSYDGSGHLIAVDDDLGPLERIRHDAAGLPITIRGRLGGLTRITRDAFGRQTSVTDPAGATTHMEWTVEGKLARRTAPDGSQESWTYDGEGNCLSHTDATGGETRFTYTHFDLVSSRTTPDGARLTFGYDTELRLAEVTNAQDLTWSYTYDAAGRKISETDFDGRTLGYAYDAVGQLAARTNGVGQTIRYERDIAGRVLAKDVDGEVTRFRYDAAGHLVGASGPGADVAYVRDGSGRVLSESVNGRELTHAYDVAGRRTHRTTPSGAVSRWTFPGDGGALLDSCGHQVGFAFDASGRETTRRIGEHLTIDHVYDDLGRLTAQSVRGAQGRQVQHRAYTYRPDGHLTAVEDLLAGPRTMELSADGRVTGVRGENWTERYAYDDTGNQADAHWPGDDTATGTRTYRGTRLTRAGRVRYEHDDQGRVVLRQRTRLSRKPETWYYTWDAEDRLTAVTTPDGTRWRYVYDALGRRIAKQRLATADESAPDAVVEEVLFTWDGDVLVEQVSRTPGSRDAVVLTWDHDGVAPLTQVERRLLDDAEVDRRFFAIVTDLVGTPRELVDEHGEVAWQTRATLWGTTTWNRDASAYTPLRFPGQYFDPESGLHYNRHRHYDPTTGRYASADPLGLTPAPNPVTYVDNPTTWIDPLGLQMCPVRKAKEHEHHVVLGPNQPPPNGPSNSLARWLRNDPSDERHDPNREQHPGAHTYNGNDYSKGEPPAWMTNVSAAVSDRSRLSVTLDGMPNHNGDRANWNTPEGITEAFQAAARHGAPYNMLHPDNYPPAGSAGTAWEMSLVAAAVRSYDGAAAWGDPEDERPGRSWESIDWYTQDGKGGFTKVDVPKPDIPEIQPDLSKLPKNKK</sequence>
<feature type="region of interest" description="Disordered" evidence="2">
    <location>
        <begin position="719"/>
        <end position="740"/>
    </location>
</feature>
<accession>A0ABS6ZBB6</accession>
<dbReference type="Pfam" id="PF03527">
    <property type="entry name" value="RHS"/>
    <property type="match status" value="1"/>
</dbReference>
<keyword evidence="1" id="KW-0677">Repeat</keyword>
<dbReference type="InterPro" id="IPR001826">
    <property type="entry name" value="RHS"/>
</dbReference>
<evidence type="ECO:0000313" key="6">
    <source>
        <dbReference type="EMBL" id="MBW5483996.1"/>
    </source>
</evidence>
<dbReference type="Proteomes" id="UP000812013">
    <property type="component" value="Unassembled WGS sequence"/>
</dbReference>
<feature type="region of interest" description="Disordered" evidence="2">
    <location>
        <begin position="1546"/>
        <end position="1565"/>
    </location>
</feature>
<evidence type="ECO:0000259" key="3">
    <source>
        <dbReference type="Pfam" id="PF03527"/>
    </source>
</evidence>
<feature type="domain" description="RHS protein conserved region" evidence="3">
    <location>
        <begin position="1291"/>
        <end position="1322"/>
    </location>
</feature>
<dbReference type="PANTHER" id="PTHR32305">
    <property type="match status" value="1"/>
</dbReference>
<dbReference type="Gene3D" id="2.180.10.10">
    <property type="entry name" value="RHS repeat-associated core"/>
    <property type="match status" value="3"/>
</dbReference>
<feature type="domain" description="DUF6531" evidence="4">
    <location>
        <begin position="366"/>
        <end position="439"/>
    </location>
</feature>
<reference evidence="6 7" key="1">
    <citation type="submission" date="2019-12" db="EMBL/GenBank/DDBJ databases">
        <title>Genome sequence of Streptomyces bambusae.</title>
        <authorList>
            <person name="Bansal K."/>
            <person name="Choksket S."/>
            <person name="Korpole S."/>
            <person name="Patil P.B."/>
        </authorList>
    </citation>
    <scope>NUCLEOTIDE SEQUENCE [LARGE SCALE GENOMIC DNA]</scope>
    <source>
        <strain evidence="6 7">SK60</strain>
    </source>
</reference>
<dbReference type="Pfam" id="PF25023">
    <property type="entry name" value="TEN_YD-shell"/>
    <property type="match status" value="1"/>
</dbReference>
<dbReference type="InterPro" id="IPR056823">
    <property type="entry name" value="TEN-like_YD-shell"/>
</dbReference>
<evidence type="ECO:0000256" key="2">
    <source>
        <dbReference type="SAM" id="MobiDB-lite"/>
    </source>
</evidence>
<evidence type="ECO:0000256" key="1">
    <source>
        <dbReference type="ARBA" id="ARBA00022737"/>
    </source>
</evidence>
<proteinExistence type="predicted"/>
<evidence type="ECO:0000259" key="5">
    <source>
        <dbReference type="Pfam" id="PF25023"/>
    </source>
</evidence>
<dbReference type="EMBL" id="WTFF01000135">
    <property type="protein sequence ID" value="MBW5483996.1"/>
    <property type="molecule type" value="Genomic_DNA"/>
</dbReference>
<dbReference type="NCBIfam" id="TIGR01643">
    <property type="entry name" value="YD_repeat_2x"/>
    <property type="match status" value="11"/>
</dbReference>
<dbReference type="Pfam" id="PF20148">
    <property type="entry name" value="DUF6531"/>
    <property type="match status" value="1"/>
</dbReference>
<dbReference type="InterPro" id="IPR022385">
    <property type="entry name" value="Rhs_assc_core"/>
</dbReference>
<evidence type="ECO:0000259" key="4">
    <source>
        <dbReference type="Pfam" id="PF20148"/>
    </source>
</evidence>
<feature type="compositionally biased region" description="Basic and acidic residues" evidence="2">
    <location>
        <begin position="1426"/>
        <end position="1443"/>
    </location>
</feature>
<feature type="region of interest" description="Disordered" evidence="2">
    <location>
        <begin position="312"/>
        <end position="366"/>
    </location>
</feature>
<dbReference type="InterPro" id="IPR045351">
    <property type="entry name" value="DUF6531"/>
</dbReference>
<dbReference type="InterPro" id="IPR050708">
    <property type="entry name" value="T6SS_VgrG/RHS"/>
</dbReference>
<keyword evidence="7" id="KW-1185">Reference proteome</keyword>
<feature type="compositionally biased region" description="Basic and acidic residues" evidence="2">
    <location>
        <begin position="314"/>
        <end position="365"/>
    </location>
</feature>
<dbReference type="InterPro" id="IPR006530">
    <property type="entry name" value="YD"/>
</dbReference>
<dbReference type="InterPro" id="IPR031325">
    <property type="entry name" value="RHS_repeat"/>
</dbReference>
<dbReference type="PRINTS" id="PR00394">
    <property type="entry name" value="RHSPROTEIN"/>
</dbReference>
<name>A0ABS6ZBB6_9ACTN</name>
<evidence type="ECO:0000313" key="7">
    <source>
        <dbReference type="Proteomes" id="UP000812013"/>
    </source>
</evidence>
<organism evidence="6 7">
    <name type="scientific">Streptomyces bambusae</name>
    <dbReference type="NCBI Taxonomy" id="1550616"/>
    <lineage>
        <taxon>Bacteria</taxon>
        <taxon>Bacillati</taxon>
        <taxon>Actinomycetota</taxon>
        <taxon>Actinomycetes</taxon>
        <taxon>Kitasatosporales</taxon>
        <taxon>Streptomycetaceae</taxon>
        <taxon>Streptomyces</taxon>
    </lineage>
</organism>
<dbReference type="Pfam" id="PF05593">
    <property type="entry name" value="RHS_repeat"/>
    <property type="match status" value="8"/>
</dbReference>
<feature type="domain" description="Teneurin-like YD-shell" evidence="5">
    <location>
        <begin position="1053"/>
        <end position="1219"/>
    </location>
</feature>
<dbReference type="NCBIfam" id="TIGR03696">
    <property type="entry name" value="Rhs_assc_core"/>
    <property type="match status" value="1"/>
</dbReference>
<comment type="caution">
    <text evidence="6">The sequence shown here is derived from an EMBL/GenBank/DDBJ whole genome shotgun (WGS) entry which is preliminary data.</text>
</comment>
<gene>
    <name evidence="6" type="ORF">GPJ59_19450</name>
</gene>